<organism evidence="1 2">
    <name type="scientific">Umezawaea tangerina</name>
    <dbReference type="NCBI Taxonomy" id="84725"/>
    <lineage>
        <taxon>Bacteria</taxon>
        <taxon>Bacillati</taxon>
        <taxon>Actinomycetota</taxon>
        <taxon>Actinomycetes</taxon>
        <taxon>Pseudonocardiales</taxon>
        <taxon>Pseudonocardiaceae</taxon>
        <taxon>Umezawaea</taxon>
    </lineage>
</organism>
<dbReference type="OrthoDB" id="3629087at2"/>
<dbReference type="EMBL" id="PVTF01000001">
    <property type="protein sequence ID" value="PRY46231.1"/>
    <property type="molecule type" value="Genomic_DNA"/>
</dbReference>
<comment type="caution">
    <text evidence="1">The sequence shown here is derived from an EMBL/GenBank/DDBJ whole genome shotgun (WGS) entry which is preliminary data.</text>
</comment>
<dbReference type="AlphaFoldDB" id="A0A2T0TKT7"/>
<accession>A0A2T0TKT7</accession>
<sequence>MPLSAVVRERCRALLPPGTEIRYLFPVTAGSVLSFVQKPFIVVVTAENVIMLECSWLSHDRPKAVHWTYRRGIRLGPVDTTLDPTFTIEGTPFQTWDEYVPVIAAADAEVRDADFGPPDPLPDL</sequence>
<name>A0A2T0TKT7_9PSEU</name>
<protein>
    <recommendedName>
        <fullName evidence="3">PH (Pleckstrin Homology) domain-containing protein</fullName>
    </recommendedName>
</protein>
<dbReference type="Proteomes" id="UP000239494">
    <property type="component" value="Unassembled WGS sequence"/>
</dbReference>
<reference evidence="1 2" key="1">
    <citation type="submission" date="2018-03" db="EMBL/GenBank/DDBJ databases">
        <title>Genomic Encyclopedia of Archaeal and Bacterial Type Strains, Phase II (KMG-II): from individual species to whole genera.</title>
        <authorList>
            <person name="Goeker M."/>
        </authorList>
    </citation>
    <scope>NUCLEOTIDE SEQUENCE [LARGE SCALE GENOMIC DNA]</scope>
    <source>
        <strain evidence="1 2">DSM 44720</strain>
    </source>
</reference>
<dbReference type="RefSeq" id="WP_146174621.1">
    <property type="nucleotide sequence ID" value="NZ_PVTF01000001.1"/>
</dbReference>
<gene>
    <name evidence="1" type="ORF">CLV43_101504</name>
</gene>
<evidence type="ECO:0000313" key="2">
    <source>
        <dbReference type="Proteomes" id="UP000239494"/>
    </source>
</evidence>
<proteinExistence type="predicted"/>
<evidence type="ECO:0008006" key="3">
    <source>
        <dbReference type="Google" id="ProtNLM"/>
    </source>
</evidence>
<evidence type="ECO:0000313" key="1">
    <source>
        <dbReference type="EMBL" id="PRY46231.1"/>
    </source>
</evidence>
<keyword evidence="2" id="KW-1185">Reference proteome</keyword>